<dbReference type="EMBL" id="JANPWB010000004">
    <property type="protein sequence ID" value="KAJ1191708.1"/>
    <property type="molecule type" value="Genomic_DNA"/>
</dbReference>
<proteinExistence type="predicted"/>
<protein>
    <submittedName>
        <fullName evidence="2">Uncharacterized protein</fullName>
    </submittedName>
</protein>
<keyword evidence="3" id="KW-1185">Reference proteome</keyword>
<evidence type="ECO:0000313" key="2">
    <source>
        <dbReference type="EMBL" id="KAJ1191708.1"/>
    </source>
</evidence>
<dbReference type="Proteomes" id="UP001066276">
    <property type="component" value="Chromosome 2_2"/>
</dbReference>
<accession>A0AAV7UV17</accession>
<name>A0AAV7UV17_PLEWA</name>
<evidence type="ECO:0000313" key="3">
    <source>
        <dbReference type="Proteomes" id="UP001066276"/>
    </source>
</evidence>
<sequence length="112" mass="12215">MAPGRQSRAWKPERLGVAQPLPDGLESVGRRCRLANWASPRQPETRGGEVLPATAQGQSVLGPSNARPSDQGRNRAGRNRGEETDRPWVVGDLRQVINIPPPSPSWRFSGPC</sequence>
<reference evidence="2" key="1">
    <citation type="journal article" date="2022" name="bioRxiv">
        <title>Sequencing and chromosome-scale assembly of the giantPleurodeles waltlgenome.</title>
        <authorList>
            <person name="Brown T."/>
            <person name="Elewa A."/>
            <person name="Iarovenko S."/>
            <person name="Subramanian E."/>
            <person name="Araus A.J."/>
            <person name="Petzold A."/>
            <person name="Susuki M."/>
            <person name="Suzuki K.-i.T."/>
            <person name="Hayashi T."/>
            <person name="Toyoda A."/>
            <person name="Oliveira C."/>
            <person name="Osipova E."/>
            <person name="Leigh N.D."/>
            <person name="Simon A."/>
            <person name="Yun M.H."/>
        </authorList>
    </citation>
    <scope>NUCLEOTIDE SEQUENCE</scope>
    <source>
        <strain evidence="2">20211129_DDA</strain>
        <tissue evidence="2">Liver</tissue>
    </source>
</reference>
<organism evidence="2 3">
    <name type="scientific">Pleurodeles waltl</name>
    <name type="common">Iberian ribbed newt</name>
    <dbReference type="NCBI Taxonomy" id="8319"/>
    <lineage>
        <taxon>Eukaryota</taxon>
        <taxon>Metazoa</taxon>
        <taxon>Chordata</taxon>
        <taxon>Craniata</taxon>
        <taxon>Vertebrata</taxon>
        <taxon>Euteleostomi</taxon>
        <taxon>Amphibia</taxon>
        <taxon>Batrachia</taxon>
        <taxon>Caudata</taxon>
        <taxon>Salamandroidea</taxon>
        <taxon>Salamandridae</taxon>
        <taxon>Pleurodelinae</taxon>
        <taxon>Pleurodeles</taxon>
    </lineage>
</organism>
<feature type="compositionally biased region" description="Polar residues" evidence="1">
    <location>
        <begin position="55"/>
        <end position="68"/>
    </location>
</feature>
<dbReference type="AlphaFoldDB" id="A0AAV7UV17"/>
<comment type="caution">
    <text evidence="2">The sequence shown here is derived from an EMBL/GenBank/DDBJ whole genome shotgun (WGS) entry which is preliminary data.</text>
</comment>
<feature type="region of interest" description="Disordered" evidence="1">
    <location>
        <begin position="1"/>
        <end position="88"/>
    </location>
</feature>
<gene>
    <name evidence="2" type="ORF">NDU88_001024</name>
</gene>
<evidence type="ECO:0000256" key="1">
    <source>
        <dbReference type="SAM" id="MobiDB-lite"/>
    </source>
</evidence>